<evidence type="ECO:0000313" key="2">
    <source>
        <dbReference type="EMBL" id="PBK60554.1"/>
    </source>
</evidence>
<keyword evidence="1" id="KW-0732">Signal</keyword>
<reference evidence="3" key="1">
    <citation type="journal article" date="2017" name="Nat. Ecol. Evol.">
        <title>Genome expansion and lineage-specific genetic innovations in the forest pathogenic fungi Armillaria.</title>
        <authorList>
            <person name="Sipos G."/>
            <person name="Prasanna A.N."/>
            <person name="Walter M.C."/>
            <person name="O'Connor E."/>
            <person name="Balint B."/>
            <person name="Krizsan K."/>
            <person name="Kiss B."/>
            <person name="Hess J."/>
            <person name="Varga T."/>
            <person name="Slot J."/>
            <person name="Riley R."/>
            <person name="Boka B."/>
            <person name="Rigling D."/>
            <person name="Barry K."/>
            <person name="Lee J."/>
            <person name="Mihaltcheva S."/>
            <person name="LaButti K."/>
            <person name="Lipzen A."/>
            <person name="Waldron R."/>
            <person name="Moloney N.M."/>
            <person name="Sperisen C."/>
            <person name="Kredics L."/>
            <person name="Vagvoelgyi C."/>
            <person name="Patrignani A."/>
            <person name="Fitzpatrick D."/>
            <person name="Nagy I."/>
            <person name="Doyle S."/>
            <person name="Anderson J.B."/>
            <person name="Grigoriev I.V."/>
            <person name="Gueldener U."/>
            <person name="Muensterkoetter M."/>
            <person name="Nagy L.G."/>
        </authorList>
    </citation>
    <scope>NUCLEOTIDE SEQUENCE [LARGE SCALE GENOMIC DNA]</scope>
    <source>
        <strain evidence="3">28-4</strain>
    </source>
</reference>
<protein>
    <submittedName>
        <fullName evidence="2">Uncharacterized protein</fullName>
    </submittedName>
</protein>
<gene>
    <name evidence="2" type="ORF">ARMSODRAFT_725283</name>
</gene>
<keyword evidence="3" id="KW-1185">Reference proteome</keyword>
<accession>A0A2H3AUZ0</accession>
<evidence type="ECO:0000313" key="3">
    <source>
        <dbReference type="Proteomes" id="UP000218334"/>
    </source>
</evidence>
<evidence type="ECO:0000256" key="1">
    <source>
        <dbReference type="SAM" id="SignalP"/>
    </source>
</evidence>
<sequence length="132" mass="14772">MLRRCIYTSLISLGVAISCCGHVQHFAEQDLNGVMPLQHASYVLALHQSGHVKMIGFSEEGPARAVYNTVSNGWAKIIMDRRRSQDLLSHDGARWIKKCKEEVVRLSLFEEHISLSPAGLTLSRVTRVTVLE</sequence>
<proteinExistence type="predicted"/>
<dbReference type="Proteomes" id="UP000218334">
    <property type="component" value="Unassembled WGS sequence"/>
</dbReference>
<feature type="signal peptide" evidence="1">
    <location>
        <begin position="1"/>
        <end position="21"/>
    </location>
</feature>
<organism evidence="2 3">
    <name type="scientific">Armillaria solidipes</name>
    <dbReference type="NCBI Taxonomy" id="1076256"/>
    <lineage>
        <taxon>Eukaryota</taxon>
        <taxon>Fungi</taxon>
        <taxon>Dikarya</taxon>
        <taxon>Basidiomycota</taxon>
        <taxon>Agaricomycotina</taxon>
        <taxon>Agaricomycetes</taxon>
        <taxon>Agaricomycetidae</taxon>
        <taxon>Agaricales</taxon>
        <taxon>Marasmiineae</taxon>
        <taxon>Physalacriaceae</taxon>
        <taxon>Armillaria</taxon>
    </lineage>
</organism>
<name>A0A2H3AUZ0_9AGAR</name>
<dbReference type="EMBL" id="KZ293485">
    <property type="protein sequence ID" value="PBK60554.1"/>
    <property type="molecule type" value="Genomic_DNA"/>
</dbReference>
<dbReference type="PROSITE" id="PS51257">
    <property type="entry name" value="PROKAR_LIPOPROTEIN"/>
    <property type="match status" value="1"/>
</dbReference>
<feature type="chain" id="PRO_5013601469" evidence="1">
    <location>
        <begin position="22"/>
        <end position="132"/>
    </location>
</feature>
<dbReference type="AlphaFoldDB" id="A0A2H3AUZ0"/>